<name>A0ABN3IG19_9ACTN</name>
<dbReference type="InterPro" id="IPR017972">
    <property type="entry name" value="Cyt_P450_CS"/>
</dbReference>
<dbReference type="PANTHER" id="PTHR46696">
    <property type="entry name" value="P450, PUTATIVE (EUROFUNG)-RELATED"/>
    <property type="match status" value="1"/>
</dbReference>
<dbReference type="PANTHER" id="PTHR46696:SF1">
    <property type="entry name" value="CYTOCHROME P450 YJIB-RELATED"/>
    <property type="match status" value="1"/>
</dbReference>
<dbReference type="Gene3D" id="1.10.630.10">
    <property type="entry name" value="Cytochrome P450"/>
    <property type="match status" value="1"/>
</dbReference>
<reference evidence="3 4" key="1">
    <citation type="journal article" date="2019" name="Int. J. Syst. Evol. Microbiol.">
        <title>The Global Catalogue of Microorganisms (GCM) 10K type strain sequencing project: providing services to taxonomists for standard genome sequencing and annotation.</title>
        <authorList>
            <consortium name="The Broad Institute Genomics Platform"/>
            <consortium name="The Broad Institute Genome Sequencing Center for Infectious Disease"/>
            <person name="Wu L."/>
            <person name="Ma J."/>
        </authorList>
    </citation>
    <scope>NUCLEOTIDE SEQUENCE [LARGE SCALE GENOMIC DNA]</scope>
    <source>
        <strain evidence="3 4">JCM 3325</strain>
    </source>
</reference>
<dbReference type="EMBL" id="BAAARW010000002">
    <property type="protein sequence ID" value="GAA2402290.1"/>
    <property type="molecule type" value="Genomic_DNA"/>
</dbReference>
<dbReference type="SUPFAM" id="SSF48264">
    <property type="entry name" value="Cytochrome P450"/>
    <property type="match status" value="1"/>
</dbReference>
<evidence type="ECO:0000256" key="1">
    <source>
        <dbReference type="ARBA" id="ARBA00010617"/>
    </source>
</evidence>
<keyword evidence="2" id="KW-0479">Metal-binding</keyword>
<dbReference type="CDD" id="cd20625">
    <property type="entry name" value="CYP164-like"/>
    <property type="match status" value="1"/>
</dbReference>
<dbReference type="InterPro" id="IPR002397">
    <property type="entry name" value="Cyt_P450_B"/>
</dbReference>
<protein>
    <submittedName>
        <fullName evidence="3">Cytochrome P450</fullName>
    </submittedName>
</protein>
<evidence type="ECO:0000313" key="4">
    <source>
        <dbReference type="Proteomes" id="UP001501231"/>
    </source>
</evidence>
<dbReference type="RefSeq" id="WP_344586920.1">
    <property type="nucleotide sequence ID" value="NZ_BAAARW010000002.1"/>
</dbReference>
<accession>A0ABN3IG19</accession>
<dbReference type="PROSITE" id="PS00086">
    <property type="entry name" value="CYTOCHROME_P450"/>
    <property type="match status" value="1"/>
</dbReference>
<dbReference type="InterPro" id="IPR036396">
    <property type="entry name" value="Cyt_P450_sf"/>
</dbReference>
<proteinExistence type="inferred from homology"/>
<dbReference type="Proteomes" id="UP001501231">
    <property type="component" value="Unassembled WGS sequence"/>
</dbReference>
<sequence length="406" mass="44339">MNPDVQQAVIDSVDPRCRHDPYRAYRVLRDEGAFVPGPLGARLVPRYTEAAAIMQDPRWSHAEERELLHAESDVELPASFLWMEPPDHTRLRGLVSKAFTARTIEGMRGRAERLVADLMDKILAAGEVDLLEALAYPLPLTMVCELLGVPADAHEAIRSMSGGIARGLDPDALLSPEELAARTRSVHEFTGFFGDLVEQRRARPQDDLITALVQAEAAGVRMTTTELLGTLLILVVAGHETTVNLIGNGVLALIRDPGQFDLLRAEPGLAAAAADEILRYDAPVHLTTRTAREELTVSGQEFAPGDSVIVLLASANRDPEAFPGADRLDLTRYASGRQDAKTKRHLSFGLGLHYCLGAPLARLEMEVAMRAIAERVSAITLLNDPPPYRPNLVVRGMSELHVRVEG</sequence>
<organism evidence="3 4">
    <name type="scientific">Actinomadura vinacea</name>
    <dbReference type="NCBI Taxonomy" id="115336"/>
    <lineage>
        <taxon>Bacteria</taxon>
        <taxon>Bacillati</taxon>
        <taxon>Actinomycetota</taxon>
        <taxon>Actinomycetes</taxon>
        <taxon>Streptosporangiales</taxon>
        <taxon>Thermomonosporaceae</taxon>
        <taxon>Actinomadura</taxon>
    </lineage>
</organism>
<dbReference type="PRINTS" id="PR00359">
    <property type="entry name" value="BP450"/>
</dbReference>
<dbReference type="InterPro" id="IPR001128">
    <property type="entry name" value="Cyt_P450"/>
</dbReference>
<comment type="similarity">
    <text evidence="1 2">Belongs to the cytochrome P450 family.</text>
</comment>
<keyword evidence="2" id="KW-0408">Iron</keyword>
<gene>
    <name evidence="3" type="ORF">GCM10010191_07170</name>
</gene>
<evidence type="ECO:0000313" key="3">
    <source>
        <dbReference type="EMBL" id="GAA2402290.1"/>
    </source>
</evidence>
<keyword evidence="2" id="KW-0560">Oxidoreductase</keyword>
<dbReference type="Pfam" id="PF00067">
    <property type="entry name" value="p450"/>
    <property type="match status" value="1"/>
</dbReference>
<keyword evidence="2" id="KW-0349">Heme</keyword>
<keyword evidence="2" id="KW-0503">Monooxygenase</keyword>
<evidence type="ECO:0000256" key="2">
    <source>
        <dbReference type="RuleBase" id="RU000461"/>
    </source>
</evidence>
<keyword evidence="4" id="KW-1185">Reference proteome</keyword>
<comment type="caution">
    <text evidence="3">The sequence shown here is derived from an EMBL/GenBank/DDBJ whole genome shotgun (WGS) entry which is preliminary data.</text>
</comment>